<dbReference type="InterPro" id="IPR036866">
    <property type="entry name" value="RibonucZ/Hydroxyglut_hydro"/>
</dbReference>
<dbReference type="InterPro" id="IPR050855">
    <property type="entry name" value="NDM-1-like"/>
</dbReference>
<dbReference type="RefSeq" id="WP_076686435.1">
    <property type="nucleotide sequence ID" value="NZ_CP015588.1"/>
</dbReference>
<evidence type="ECO:0000259" key="1">
    <source>
        <dbReference type="SMART" id="SM00849"/>
    </source>
</evidence>
<organism evidence="2 3">
    <name type="scientific">Streptomyces alfalfae</name>
    <dbReference type="NCBI Taxonomy" id="1642299"/>
    <lineage>
        <taxon>Bacteria</taxon>
        <taxon>Bacillati</taxon>
        <taxon>Actinomycetota</taxon>
        <taxon>Actinomycetes</taxon>
        <taxon>Kitasatosporales</taxon>
        <taxon>Streptomycetaceae</taxon>
        <taxon>Streptomyces</taxon>
    </lineage>
</organism>
<name>A0ABM6GW69_9ACTN</name>
<dbReference type="PANTHER" id="PTHR42951:SF4">
    <property type="entry name" value="ACYL-COENZYME A THIOESTERASE MBLAC2"/>
    <property type="match status" value="1"/>
</dbReference>
<protein>
    <submittedName>
        <fullName evidence="2">MBL fold metallo-hydrolase</fullName>
    </submittedName>
</protein>
<gene>
    <name evidence="2" type="ORF">A7J05_24290</name>
</gene>
<dbReference type="EMBL" id="CP015588">
    <property type="protein sequence ID" value="APY88386.1"/>
    <property type="molecule type" value="Genomic_DNA"/>
</dbReference>
<sequence length="246" mass="25352">MDVEPAWEAAGWERLAPRAGRVRLPVWDCTAGLVVGTDAALMVEAGSSLAEGAALRTRARDLIGGGRRVTHLALTHPHFDHVFGAAAFAGVQVYAAAGIDTVLARREELRADAVRHGLDADAAAEAADLLRAPEHAVCGEWTLDLGGGVEVLLANVGPGHTGHDLAVLVKSPGGGPEVVFCGDLVEESDEPQAGPDAAPGRWPAALDRLLELGGEDALYVPGHGAVVDAAFVRAQRATLAARPGVS</sequence>
<dbReference type="CDD" id="cd16282">
    <property type="entry name" value="metallo-hydrolase-like_MBL-fold"/>
    <property type="match status" value="1"/>
</dbReference>
<dbReference type="Proteomes" id="UP000187191">
    <property type="component" value="Chromosome"/>
</dbReference>
<keyword evidence="3" id="KW-1185">Reference proteome</keyword>
<proteinExistence type="predicted"/>
<dbReference type="InterPro" id="IPR001279">
    <property type="entry name" value="Metallo-B-lactamas"/>
</dbReference>
<dbReference type="Gene3D" id="3.60.15.10">
    <property type="entry name" value="Ribonuclease Z/Hydroxyacylglutathione hydrolase-like"/>
    <property type="match status" value="1"/>
</dbReference>
<dbReference type="PANTHER" id="PTHR42951">
    <property type="entry name" value="METALLO-BETA-LACTAMASE DOMAIN-CONTAINING"/>
    <property type="match status" value="1"/>
</dbReference>
<dbReference type="Pfam" id="PF00753">
    <property type="entry name" value="Lactamase_B"/>
    <property type="match status" value="1"/>
</dbReference>
<evidence type="ECO:0000313" key="2">
    <source>
        <dbReference type="EMBL" id="APY88386.1"/>
    </source>
</evidence>
<feature type="domain" description="Metallo-beta-lactamase" evidence="1">
    <location>
        <begin position="28"/>
        <end position="223"/>
    </location>
</feature>
<evidence type="ECO:0000313" key="3">
    <source>
        <dbReference type="Proteomes" id="UP000187191"/>
    </source>
</evidence>
<dbReference type="SMART" id="SM00849">
    <property type="entry name" value="Lactamase_B"/>
    <property type="match status" value="1"/>
</dbReference>
<reference evidence="2 3" key="1">
    <citation type="submission" date="2016-05" db="EMBL/GenBank/DDBJ databases">
        <authorList>
            <person name="Gu J."/>
        </authorList>
    </citation>
    <scope>NUCLEOTIDE SEQUENCE [LARGE SCALE GENOMIC DNA]</scope>
    <source>
        <strain evidence="2 3">ACCC40021</strain>
    </source>
</reference>
<dbReference type="SUPFAM" id="SSF56281">
    <property type="entry name" value="Metallo-hydrolase/oxidoreductase"/>
    <property type="match status" value="1"/>
</dbReference>
<accession>A0ABM6GW69</accession>